<proteinExistence type="predicted"/>
<gene>
    <name evidence="2" type="ORF">SAMN05421869_14811</name>
</gene>
<feature type="transmembrane region" description="Helical" evidence="1">
    <location>
        <begin position="39"/>
        <end position="60"/>
    </location>
</feature>
<evidence type="ECO:0000313" key="2">
    <source>
        <dbReference type="EMBL" id="SDM57711.1"/>
    </source>
</evidence>
<dbReference type="STRING" id="633440.SAMN05421869_14811"/>
<keyword evidence="3" id="KW-1185">Reference proteome</keyword>
<sequence>MAGMRRRLPVWAGRAVAVAAATGLALYLVRVGLDDADKLASVIGLFIALAGLATAGYGLAPFPSARARTGSPAGAAPG</sequence>
<reference evidence="2 3" key="1">
    <citation type="submission" date="2016-10" db="EMBL/GenBank/DDBJ databases">
        <authorList>
            <person name="de Groot N.N."/>
        </authorList>
    </citation>
    <scope>NUCLEOTIDE SEQUENCE [LARGE SCALE GENOMIC DNA]</scope>
    <source>
        <strain evidence="2 3">CGMCC 4.6533</strain>
    </source>
</reference>
<keyword evidence="1" id="KW-1133">Transmembrane helix</keyword>
<dbReference type="EMBL" id="FNDJ01000048">
    <property type="protein sequence ID" value="SDM57711.1"/>
    <property type="molecule type" value="Genomic_DNA"/>
</dbReference>
<evidence type="ECO:0000256" key="1">
    <source>
        <dbReference type="SAM" id="Phobius"/>
    </source>
</evidence>
<dbReference type="AlphaFoldDB" id="A0A1G9UCN5"/>
<keyword evidence="1" id="KW-0472">Membrane</keyword>
<dbReference type="Proteomes" id="UP000199202">
    <property type="component" value="Unassembled WGS sequence"/>
</dbReference>
<keyword evidence="1" id="KW-0812">Transmembrane</keyword>
<evidence type="ECO:0000313" key="3">
    <source>
        <dbReference type="Proteomes" id="UP000199202"/>
    </source>
</evidence>
<organism evidence="2 3">
    <name type="scientific">Nonomuraea jiangxiensis</name>
    <dbReference type="NCBI Taxonomy" id="633440"/>
    <lineage>
        <taxon>Bacteria</taxon>
        <taxon>Bacillati</taxon>
        <taxon>Actinomycetota</taxon>
        <taxon>Actinomycetes</taxon>
        <taxon>Streptosporangiales</taxon>
        <taxon>Streptosporangiaceae</taxon>
        <taxon>Nonomuraea</taxon>
    </lineage>
</organism>
<accession>A0A1G9UCN5</accession>
<feature type="transmembrane region" description="Helical" evidence="1">
    <location>
        <begin position="12"/>
        <end position="33"/>
    </location>
</feature>
<name>A0A1G9UCN5_9ACTN</name>
<protein>
    <submittedName>
        <fullName evidence="2">Uncharacterized protein</fullName>
    </submittedName>
</protein>